<feature type="region of interest" description="Disordered" evidence="1">
    <location>
        <begin position="1"/>
        <end position="52"/>
    </location>
</feature>
<name>A0A0G1KBW5_9BACT</name>
<gene>
    <name evidence="2" type="ORF">UW79_C0023G0019</name>
</gene>
<dbReference type="EMBL" id="LCJR01000023">
    <property type="protein sequence ID" value="KKT81246.1"/>
    <property type="molecule type" value="Genomic_DNA"/>
</dbReference>
<organism evidence="2 3">
    <name type="scientific">Candidatus Yanofskybacteria bacterium GW2011_GWA2_44_9</name>
    <dbReference type="NCBI Taxonomy" id="1619025"/>
    <lineage>
        <taxon>Bacteria</taxon>
        <taxon>Candidatus Yanofskyibacteriota</taxon>
    </lineage>
</organism>
<evidence type="ECO:0000313" key="2">
    <source>
        <dbReference type="EMBL" id="KKT81246.1"/>
    </source>
</evidence>
<accession>A0A0G1KBW5</accession>
<reference evidence="2 3" key="1">
    <citation type="journal article" date="2015" name="Nature">
        <title>rRNA introns, odd ribosomes, and small enigmatic genomes across a large radiation of phyla.</title>
        <authorList>
            <person name="Brown C.T."/>
            <person name="Hug L.A."/>
            <person name="Thomas B.C."/>
            <person name="Sharon I."/>
            <person name="Castelle C.J."/>
            <person name="Singh A."/>
            <person name="Wilkins M.J."/>
            <person name="Williams K.H."/>
            <person name="Banfield J.F."/>
        </authorList>
    </citation>
    <scope>NUCLEOTIDE SEQUENCE [LARGE SCALE GENOMIC DNA]</scope>
</reference>
<protein>
    <submittedName>
        <fullName evidence="2">Uncharacterized protein</fullName>
    </submittedName>
</protein>
<dbReference type="AlphaFoldDB" id="A0A0G1KBW5"/>
<evidence type="ECO:0000313" key="3">
    <source>
        <dbReference type="Proteomes" id="UP000034032"/>
    </source>
</evidence>
<sequence>MEKESKIIPFPDRRDIHPRPLQGGKKGELYKFPGKEEGTENTSEGRPDMSGNFVVQNEAGADEKELYKAKMQSLKMLERIKGQANIEEVVLKKGEWGNLDLYVKIKKSGGSLTVHTTLQ</sequence>
<feature type="compositionally biased region" description="Basic and acidic residues" evidence="1">
    <location>
        <begin position="1"/>
        <end position="18"/>
    </location>
</feature>
<feature type="compositionally biased region" description="Basic and acidic residues" evidence="1">
    <location>
        <begin position="25"/>
        <end position="47"/>
    </location>
</feature>
<proteinExistence type="predicted"/>
<dbReference type="Proteomes" id="UP000034032">
    <property type="component" value="Unassembled WGS sequence"/>
</dbReference>
<evidence type="ECO:0000256" key="1">
    <source>
        <dbReference type="SAM" id="MobiDB-lite"/>
    </source>
</evidence>
<comment type="caution">
    <text evidence="2">The sequence shown here is derived from an EMBL/GenBank/DDBJ whole genome shotgun (WGS) entry which is preliminary data.</text>
</comment>